<dbReference type="PANTHER" id="PTHR16305">
    <property type="entry name" value="TESTICULAR SOLUBLE ADENYLYL CYCLASE"/>
    <property type="match status" value="1"/>
</dbReference>
<dbReference type="Proteomes" id="UP000280307">
    <property type="component" value="Unassembled WGS sequence"/>
</dbReference>
<dbReference type="SUPFAM" id="SSF52540">
    <property type="entry name" value="P-loop containing nucleoside triphosphate hydrolases"/>
    <property type="match status" value="1"/>
</dbReference>
<dbReference type="GO" id="GO:0009190">
    <property type="term" value="P:cyclic nucleotide biosynthetic process"/>
    <property type="evidence" value="ECO:0007669"/>
    <property type="project" value="InterPro"/>
</dbReference>
<dbReference type="GO" id="GO:0005524">
    <property type="term" value="F:ATP binding"/>
    <property type="evidence" value="ECO:0007669"/>
    <property type="project" value="UniProtKB-KW"/>
</dbReference>
<feature type="domain" description="Orc1-like AAA ATPase" evidence="3">
    <location>
        <begin position="264"/>
        <end position="449"/>
    </location>
</feature>
<comment type="caution">
    <text evidence="4">The sequence shown here is derived from an EMBL/GenBank/DDBJ whole genome shotgun (WGS) entry which is preliminary data.</text>
</comment>
<dbReference type="EMBL" id="RSAS01000461">
    <property type="protein sequence ID" value="RRR71277.1"/>
    <property type="molecule type" value="Genomic_DNA"/>
</dbReference>
<evidence type="ECO:0000256" key="2">
    <source>
        <dbReference type="ARBA" id="ARBA00022840"/>
    </source>
</evidence>
<dbReference type="Gene3D" id="1.25.40.10">
    <property type="entry name" value="Tetratricopeptide repeat domain"/>
    <property type="match status" value="1"/>
</dbReference>
<keyword evidence="1" id="KW-0547">Nucleotide-binding</keyword>
<dbReference type="CDD" id="cd07302">
    <property type="entry name" value="CHD"/>
    <property type="match status" value="1"/>
</dbReference>
<name>A0A426TYU0_9CHLR</name>
<dbReference type="InterPro" id="IPR001054">
    <property type="entry name" value="A/G_cyclase"/>
</dbReference>
<evidence type="ECO:0000313" key="4">
    <source>
        <dbReference type="EMBL" id="RRR71277.1"/>
    </source>
</evidence>
<dbReference type="Gene3D" id="3.30.70.1230">
    <property type="entry name" value="Nucleotide cyclase"/>
    <property type="match status" value="1"/>
</dbReference>
<dbReference type="GO" id="GO:0004016">
    <property type="term" value="F:adenylate cyclase activity"/>
    <property type="evidence" value="ECO:0007669"/>
    <property type="project" value="TreeGrafter"/>
</dbReference>
<dbReference type="AlphaFoldDB" id="A0A426TYU0"/>
<organism evidence="4 5">
    <name type="scientific">Candidatus Viridilinea halotolerans</name>
    <dbReference type="NCBI Taxonomy" id="2491704"/>
    <lineage>
        <taxon>Bacteria</taxon>
        <taxon>Bacillati</taxon>
        <taxon>Chloroflexota</taxon>
        <taxon>Chloroflexia</taxon>
        <taxon>Chloroflexales</taxon>
        <taxon>Chloroflexineae</taxon>
        <taxon>Oscillochloridaceae</taxon>
        <taxon>Candidatus Viridilinea</taxon>
    </lineage>
</organism>
<gene>
    <name evidence="4" type="ORF">EI684_11795</name>
</gene>
<keyword evidence="2" id="KW-0067">ATP-binding</keyword>
<proteinExistence type="predicted"/>
<sequence>MSHHGLYFVLTGPAMIAAAAAEQASVRDGVLVAPSSTTPIPVQQSYPAPGPPLSWEHFLSPSFVERLRLGALIAEYRWTTPVFARFELPADPTALHHVVAQVQAVVLRWGGWLNEIEVGDKGSVFVLLFGAPLARGDEPSRAVGCSLELLDQGLILKAGITLGWLFVGAVGCERRRVYTAQGDDMNLAAHLMHLAPMGAILASGRVRSVVQGRFAFSTPNLIAVKGHQEGVPVAQVLRPTTGQAAQQTAVDWSHSRISFVSAQRVVGREALRAGMAAAAAAASAGRRALLLLEGESGIGKTSLLGELLLHWRQAGQRGLRAECSSGGAPTPLAVWRSLLLELCGIDESMPPHMQRSRFNAAMEGLPQTLWPSVPLLIAVLGLGAQRHAAHRMTQFDAAESAALVRLCALLMSLWVGKKPLLIVIDDLHWADLLSLELANELMLSGPSHLCLALSHRPLDSSPPKPLAMLRAHPHCLQASLGRLRPHETLALMCEELKVTQIDPELGRQVERHTEGQPLFIKEYLRELRLRTLIAIEDGVARLNGPVSGVQVSSMAQGVIQARVDRLDAATRMTLKVAAVLGKSFQLRLLLAVHPAHPNADTLCQQLHQLAALQIIELELDGPEQVYRFKHGIAHEVAYASLLFGQRRMLHAAVVHYYATFHATEIAADSAPLAVYDALIAHLGPAEDWVARAHYCHIAARIATRQFATALALRYIDQALATTPTAATHSDLLLLRSAVNERAGSYASLAEDLSQLANLHIGQRDRLRASYLAYFRLRLLLASGSELAVASAAPALRQQLQRRLRRATADAERDALAILCLASDATYAAALGLLGAQRRAQRLLLRTLEHCQQTSGSALLLSPNVVAAYCYDQLGILALAADCPTEALNYHSASLALGRQTDDWSAETRARVGRGWAFLVRQEFGDAELEARASLATSSAINDRVGQAEALRLLAALSAAQGDLFTAERDAHYAVTISARAGAHLVEAQIWADIADYFAAQGQAEAAVGAREEAARVRRGEEAVH</sequence>
<reference evidence="4 5" key="1">
    <citation type="submission" date="2018-12" db="EMBL/GenBank/DDBJ databases">
        <title>Genome Sequence of Candidatus Viridilinea halotolerans isolated from saline sulfide-rich spring.</title>
        <authorList>
            <person name="Grouzdev D.S."/>
            <person name="Burganskaya E.I."/>
            <person name="Krutkina M.S."/>
            <person name="Sukhacheva M.V."/>
            <person name="Gorlenko V.M."/>
        </authorList>
    </citation>
    <scope>NUCLEOTIDE SEQUENCE [LARGE SCALE GENOMIC DNA]</scope>
    <source>
        <strain evidence="4">Chok-6</strain>
    </source>
</reference>
<evidence type="ECO:0000259" key="3">
    <source>
        <dbReference type="Pfam" id="PF13191"/>
    </source>
</evidence>
<dbReference type="GO" id="GO:0005737">
    <property type="term" value="C:cytoplasm"/>
    <property type="evidence" value="ECO:0007669"/>
    <property type="project" value="TreeGrafter"/>
</dbReference>
<accession>A0A426TYU0</accession>
<dbReference type="PANTHER" id="PTHR16305:SF28">
    <property type="entry name" value="GUANYLATE CYCLASE DOMAIN-CONTAINING PROTEIN"/>
    <property type="match status" value="1"/>
</dbReference>
<dbReference type="SUPFAM" id="SSF55073">
    <property type="entry name" value="Nucleotide cyclase"/>
    <property type="match status" value="1"/>
</dbReference>
<dbReference type="SUPFAM" id="SSF48452">
    <property type="entry name" value="TPR-like"/>
    <property type="match status" value="1"/>
</dbReference>
<dbReference type="InterPro" id="IPR027417">
    <property type="entry name" value="P-loop_NTPase"/>
</dbReference>
<dbReference type="Pfam" id="PF13191">
    <property type="entry name" value="AAA_16"/>
    <property type="match status" value="1"/>
</dbReference>
<evidence type="ECO:0000256" key="1">
    <source>
        <dbReference type="ARBA" id="ARBA00022741"/>
    </source>
</evidence>
<dbReference type="InterPro" id="IPR041664">
    <property type="entry name" value="AAA_16"/>
</dbReference>
<evidence type="ECO:0000313" key="5">
    <source>
        <dbReference type="Proteomes" id="UP000280307"/>
    </source>
</evidence>
<dbReference type="GO" id="GO:0035556">
    <property type="term" value="P:intracellular signal transduction"/>
    <property type="evidence" value="ECO:0007669"/>
    <property type="project" value="InterPro"/>
</dbReference>
<dbReference type="InterPro" id="IPR011990">
    <property type="entry name" value="TPR-like_helical_dom_sf"/>
</dbReference>
<protein>
    <submittedName>
        <fullName evidence="4">Adenylate/guanylate cyclase domain-containing protein</fullName>
    </submittedName>
</protein>
<dbReference type="InterPro" id="IPR029787">
    <property type="entry name" value="Nucleotide_cyclase"/>
</dbReference>